<keyword evidence="2" id="KW-1185">Reference proteome</keyword>
<evidence type="ECO:0000313" key="1">
    <source>
        <dbReference type="EMBL" id="QLQ80142.1"/>
    </source>
</evidence>
<name>A0A7H9HUW4_9SACH</name>
<protein>
    <submittedName>
        <fullName evidence="1">Uncharacterized protein</fullName>
    </submittedName>
</protein>
<gene>
    <name evidence="1" type="ORF">HG537_0D01430</name>
</gene>
<dbReference type="OrthoDB" id="4065101at2759"/>
<reference evidence="1 2" key="1">
    <citation type="submission" date="2020-06" db="EMBL/GenBank/DDBJ databases">
        <title>The yeast mating-type switching endonuclease HO is a domesticated member of an unorthodox homing genetic element family.</title>
        <authorList>
            <person name="Coughlan A.Y."/>
            <person name="Lombardi L."/>
            <person name="Braun-Galleani S."/>
            <person name="Martos A.R."/>
            <person name="Galeote V."/>
            <person name="Bigey F."/>
            <person name="Dequin S."/>
            <person name="Byrne K.P."/>
            <person name="Wolfe K.H."/>
        </authorList>
    </citation>
    <scope>NUCLEOTIDE SEQUENCE [LARGE SCALE GENOMIC DNA]</scope>
    <source>
        <strain evidence="1 2">CBS2947</strain>
    </source>
</reference>
<dbReference type="EMBL" id="CP059270">
    <property type="protein sequence ID" value="QLQ80142.1"/>
    <property type="molecule type" value="Genomic_DNA"/>
</dbReference>
<proteinExistence type="predicted"/>
<organism evidence="1 2">
    <name type="scientific">Torulaspora globosa</name>
    <dbReference type="NCBI Taxonomy" id="48254"/>
    <lineage>
        <taxon>Eukaryota</taxon>
        <taxon>Fungi</taxon>
        <taxon>Dikarya</taxon>
        <taxon>Ascomycota</taxon>
        <taxon>Saccharomycotina</taxon>
        <taxon>Saccharomycetes</taxon>
        <taxon>Saccharomycetales</taxon>
        <taxon>Saccharomycetaceae</taxon>
        <taxon>Torulaspora</taxon>
    </lineage>
</organism>
<dbReference type="Proteomes" id="UP000510647">
    <property type="component" value="Chromosome 4"/>
</dbReference>
<evidence type="ECO:0000313" key="2">
    <source>
        <dbReference type="Proteomes" id="UP000510647"/>
    </source>
</evidence>
<sequence>MRPTLMRNFHKSAVRMAAHADHSNGLGGRWLFTAGGVALFLAAGAVVVAQRNNEQNSHIRNIFKNERGTGARHL</sequence>
<dbReference type="AlphaFoldDB" id="A0A7H9HUW4"/>
<accession>A0A7H9HUW4</accession>